<evidence type="ECO:0000259" key="3">
    <source>
        <dbReference type="Pfam" id="PF14383"/>
    </source>
</evidence>
<reference evidence="4 5" key="1">
    <citation type="journal article" date="2008" name="Science">
        <title>The Physcomitrella genome reveals evolutionary insights into the conquest of land by plants.</title>
        <authorList>
            <person name="Rensing S."/>
            <person name="Lang D."/>
            <person name="Zimmer A."/>
            <person name="Terry A."/>
            <person name="Salamov A."/>
            <person name="Shapiro H."/>
            <person name="Nishiyama T."/>
            <person name="Perroud P.-F."/>
            <person name="Lindquist E."/>
            <person name="Kamisugi Y."/>
            <person name="Tanahashi T."/>
            <person name="Sakakibara K."/>
            <person name="Fujita T."/>
            <person name="Oishi K."/>
            <person name="Shin-I T."/>
            <person name="Kuroki Y."/>
            <person name="Toyoda A."/>
            <person name="Suzuki Y."/>
            <person name="Hashimoto A."/>
            <person name="Yamaguchi K."/>
            <person name="Sugano A."/>
            <person name="Kohara Y."/>
            <person name="Fujiyama A."/>
            <person name="Anterola A."/>
            <person name="Aoki S."/>
            <person name="Ashton N."/>
            <person name="Barbazuk W.B."/>
            <person name="Barker E."/>
            <person name="Bennetzen J."/>
            <person name="Bezanilla M."/>
            <person name="Blankenship R."/>
            <person name="Cho S.H."/>
            <person name="Dutcher S."/>
            <person name="Estelle M."/>
            <person name="Fawcett J.A."/>
            <person name="Gundlach H."/>
            <person name="Hanada K."/>
            <person name="Heyl A."/>
            <person name="Hicks K.A."/>
            <person name="Hugh J."/>
            <person name="Lohr M."/>
            <person name="Mayer K."/>
            <person name="Melkozernov A."/>
            <person name="Murata T."/>
            <person name="Nelson D."/>
            <person name="Pils B."/>
            <person name="Prigge M."/>
            <person name="Reiss B."/>
            <person name="Renner T."/>
            <person name="Rombauts S."/>
            <person name="Rushton P."/>
            <person name="Sanderfoot A."/>
            <person name="Schween G."/>
            <person name="Shiu S.-H."/>
            <person name="Stueber K."/>
            <person name="Theodoulou F.L."/>
            <person name="Tu H."/>
            <person name="Van de Peer Y."/>
            <person name="Verrier P.J."/>
            <person name="Waters E."/>
            <person name="Wood A."/>
            <person name="Yang L."/>
            <person name="Cove D."/>
            <person name="Cuming A."/>
            <person name="Hasebe M."/>
            <person name="Lucas S."/>
            <person name="Mishler D.B."/>
            <person name="Reski R."/>
            <person name="Grigoriev I."/>
            <person name="Quatrano R.S."/>
            <person name="Boore J.L."/>
        </authorList>
    </citation>
    <scope>NUCLEOTIDE SEQUENCE [LARGE SCALE GENOMIC DNA]</scope>
    <source>
        <strain evidence="4 5">cv. Gransden 2004</strain>
    </source>
</reference>
<feature type="region of interest" description="Disordered" evidence="1">
    <location>
        <begin position="585"/>
        <end position="614"/>
    </location>
</feature>
<feature type="domain" description="DUF3741" evidence="3">
    <location>
        <begin position="108"/>
        <end position="134"/>
    </location>
</feature>
<evidence type="ECO:0000259" key="2">
    <source>
        <dbReference type="Pfam" id="PF14309"/>
    </source>
</evidence>
<dbReference type="Proteomes" id="UP000006727">
    <property type="component" value="Chromosome 23"/>
</dbReference>
<dbReference type="PANTHER" id="PTHR21726">
    <property type="entry name" value="PHOSPHATIDYLINOSITOL N-ACETYLGLUCOSAMINYLTRANSFERASE SUBUNIT P DOWN SYNDROME CRITICAL REGION PROTEIN 5 -RELATED"/>
    <property type="match status" value="1"/>
</dbReference>
<evidence type="ECO:0000313" key="4">
    <source>
        <dbReference type="EnsemblPlants" id="Pp3c23_2250V3.1"/>
    </source>
</evidence>
<evidence type="ECO:0000313" key="5">
    <source>
        <dbReference type="Proteomes" id="UP000006727"/>
    </source>
</evidence>
<feature type="compositionally biased region" description="Low complexity" evidence="1">
    <location>
        <begin position="339"/>
        <end position="348"/>
    </location>
</feature>
<dbReference type="InParanoid" id="A0A7I4CJ80"/>
<feature type="compositionally biased region" description="Basic and acidic residues" evidence="1">
    <location>
        <begin position="327"/>
        <end position="338"/>
    </location>
</feature>
<feature type="compositionally biased region" description="Polar residues" evidence="1">
    <location>
        <begin position="971"/>
        <end position="981"/>
    </location>
</feature>
<keyword evidence="5" id="KW-1185">Reference proteome</keyword>
<accession>A0A7I4CJ80</accession>
<dbReference type="Gramene" id="Pp3c23_2250V3.1">
    <property type="protein sequence ID" value="Pp3c23_2250V3.1"/>
    <property type="gene ID" value="Pp3c23_2250"/>
</dbReference>
<feature type="region of interest" description="Disordered" evidence="1">
    <location>
        <begin position="95"/>
        <end position="114"/>
    </location>
</feature>
<feature type="region of interest" description="Disordered" evidence="1">
    <location>
        <begin position="504"/>
        <end position="524"/>
    </location>
</feature>
<dbReference type="Pfam" id="PF14383">
    <property type="entry name" value="VARLMGL"/>
    <property type="match status" value="1"/>
</dbReference>
<feature type="compositionally biased region" description="Polar residues" evidence="1">
    <location>
        <begin position="95"/>
        <end position="112"/>
    </location>
</feature>
<reference evidence="4 5" key="2">
    <citation type="journal article" date="2018" name="Plant J.">
        <title>The Physcomitrella patens chromosome-scale assembly reveals moss genome structure and evolution.</title>
        <authorList>
            <person name="Lang D."/>
            <person name="Ullrich K.K."/>
            <person name="Murat F."/>
            <person name="Fuchs J."/>
            <person name="Jenkins J."/>
            <person name="Haas F.B."/>
            <person name="Piednoel M."/>
            <person name="Gundlach H."/>
            <person name="Van Bel M."/>
            <person name="Meyberg R."/>
            <person name="Vives C."/>
            <person name="Morata J."/>
            <person name="Symeonidi A."/>
            <person name="Hiss M."/>
            <person name="Muchero W."/>
            <person name="Kamisugi Y."/>
            <person name="Saleh O."/>
            <person name="Blanc G."/>
            <person name="Decker E.L."/>
            <person name="van Gessel N."/>
            <person name="Grimwood J."/>
            <person name="Hayes R.D."/>
            <person name="Graham S.W."/>
            <person name="Gunter L.E."/>
            <person name="McDaniel S.F."/>
            <person name="Hoernstein S.N.W."/>
            <person name="Larsson A."/>
            <person name="Li F.W."/>
            <person name="Perroud P.F."/>
            <person name="Phillips J."/>
            <person name="Ranjan P."/>
            <person name="Rokshar D.S."/>
            <person name="Rothfels C.J."/>
            <person name="Schneider L."/>
            <person name="Shu S."/>
            <person name="Stevenson D.W."/>
            <person name="Thummler F."/>
            <person name="Tillich M."/>
            <person name="Villarreal Aguilar J.C."/>
            <person name="Widiez T."/>
            <person name="Wong G.K."/>
            <person name="Wymore A."/>
            <person name="Zhang Y."/>
            <person name="Zimmer A.D."/>
            <person name="Quatrano R.S."/>
            <person name="Mayer K.F.X."/>
            <person name="Goodstein D."/>
            <person name="Casacuberta J.M."/>
            <person name="Vandepoele K."/>
            <person name="Reski R."/>
            <person name="Cuming A.C."/>
            <person name="Tuskan G.A."/>
            <person name="Maumus F."/>
            <person name="Salse J."/>
            <person name="Schmutz J."/>
            <person name="Rensing S.A."/>
        </authorList>
    </citation>
    <scope>NUCLEOTIDE SEQUENCE [LARGE SCALE GENOMIC DNA]</scope>
    <source>
        <strain evidence="4 5">cv. Gransden 2004</strain>
    </source>
</reference>
<protein>
    <recommendedName>
        <fullName evidence="6">DUF4378 domain-containing protein</fullName>
    </recommendedName>
</protein>
<feature type="region of interest" description="Disordered" evidence="1">
    <location>
        <begin position="185"/>
        <end position="212"/>
    </location>
</feature>
<evidence type="ECO:0000256" key="1">
    <source>
        <dbReference type="SAM" id="MobiDB-lite"/>
    </source>
</evidence>
<dbReference type="Pfam" id="PF14309">
    <property type="entry name" value="DUF4378"/>
    <property type="match status" value="1"/>
</dbReference>
<organism evidence="4 5">
    <name type="scientific">Physcomitrium patens</name>
    <name type="common">Spreading-leaved earth moss</name>
    <name type="synonym">Physcomitrella patens</name>
    <dbReference type="NCBI Taxonomy" id="3218"/>
    <lineage>
        <taxon>Eukaryota</taxon>
        <taxon>Viridiplantae</taxon>
        <taxon>Streptophyta</taxon>
        <taxon>Embryophyta</taxon>
        <taxon>Bryophyta</taxon>
        <taxon>Bryophytina</taxon>
        <taxon>Bryopsida</taxon>
        <taxon>Funariidae</taxon>
        <taxon>Funariales</taxon>
        <taxon>Funariaceae</taxon>
        <taxon>Physcomitrium</taxon>
    </lineage>
</organism>
<proteinExistence type="predicted"/>
<dbReference type="InterPro" id="IPR032795">
    <property type="entry name" value="DUF3741-assoc"/>
</dbReference>
<feature type="compositionally biased region" description="Basic and acidic residues" evidence="1">
    <location>
        <begin position="351"/>
        <end position="366"/>
    </location>
</feature>
<feature type="region of interest" description="Disordered" evidence="1">
    <location>
        <begin position="257"/>
        <end position="380"/>
    </location>
</feature>
<dbReference type="InterPro" id="IPR025486">
    <property type="entry name" value="DUF4378"/>
</dbReference>
<feature type="compositionally biased region" description="Polar residues" evidence="1">
    <location>
        <begin position="267"/>
        <end position="276"/>
    </location>
</feature>
<feature type="compositionally biased region" description="Low complexity" evidence="1">
    <location>
        <begin position="310"/>
        <end position="325"/>
    </location>
</feature>
<dbReference type="PANTHER" id="PTHR21726:SF61">
    <property type="entry name" value="DNAA INITIATOR-ASSOCIATING PROTEIN"/>
    <property type="match status" value="1"/>
</dbReference>
<name>A0A7I4CJ80_PHYPA</name>
<dbReference type="FunCoup" id="A0A7I4CJ80">
    <property type="interactions" value="2096"/>
</dbReference>
<feature type="domain" description="DUF4378" evidence="2">
    <location>
        <begin position="1057"/>
        <end position="1233"/>
    </location>
</feature>
<dbReference type="EMBL" id="ABEU02000023">
    <property type="status" value="NOT_ANNOTATED_CDS"/>
    <property type="molecule type" value="Genomic_DNA"/>
</dbReference>
<evidence type="ECO:0008006" key="6">
    <source>
        <dbReference type="Google" id="ProtNLM"/>
    </source>
</evidence>
<reference evidence="4" key="3">
    <citation type="submission" date="2020-12" db="UniProtKB">
        <authorList>
            <consortium name="EnsemblPlants"/>
        </authorList>
    </citation>
    <scope>IDENTIFICATION</scope>
</reference>
<feature type="compositionally biased region" description="Polar residues" evidence="1">
    <location>
        <begin position="590"/>
        <end position="604"/>
    </location>
</feature>
<sequence length="1314" mass="145506">MDDLTETHRRTPPTFHHIGLQSPRVGGCVSTFFHMIDWKHSKRLSSSRRITADRPKKEALYAKREKFVTECTIVPTLKLSTRSTERDEVFATPTNTLAFNSTPNPGSANSDGTSERVPGVVARLMGLESLPDKTYPPSRPDALEFCCNMTGDTAREHVDFPPILLHELLGQKFHQCSKKPLKLMSISKKSKATRSERPFENRTSSTRDAFEPSMKQPFLARLQHSAPNLHHSKPVSSPSSSLLSPSMLSGYTVKLLKSTVKDREPSKQPSPGSKNTMSREAHRDTQSAIGGSFRSETRSICSSKSRRESSANSSSRSFRTPSISRTWSERDDRPKHSGYESYSSGSQSFRTRYDPGRQDQASRRACEMASPRSSSSLKTHGTRIPVLKKAEAGSPSPRAVLGTHEASIRGFKTDLGISVSSPREKNLENQRNDSQAEDFGALPWRLAPTTPIHVDATTEEEPPLRCNYDQNADFSQGSIIMSKTLYEKSVTGGGFRSIHFRNKGAKHDKNHGSQGNRVLPSDKQPVEHSVGLSLAKEENVTGVRSSYGVLFSNKKQANKKECFDKSGVPKMNHTDSTSMLSLLKRPRSTPGPSSMPTTQLGSQNVKTMSKSGKKVTSKVGLGKLEVMKGVAKQGSSLVEISIKEPLSPIRKQFEKTRYKSIDDVFPELPLEENGVGWASPDLRKTIQAVEDKFLGIGLHGETATQDCRSIERMFGKGISGKYVPVSPTSSESSLLENATSKTSPHVLPTKCRSVTATVPNSALVKYEEKYFLSRNLLMLQDMFVVAHGDQSNDLCGPLRSFRSLEDREIVLDDDEAGADVDACSNSASCDTGGTPERLEVSSLTQDFFDEKEFITWLYAYLLEYMSPVPGKCVNTDDFHRFSKSTIPHLNDLAEYEPMSNVQIQIMPVAAGWSEDVATPPALKKFEEKLALGFCDSDEGHTLSAEECEQPSPVSVLVSPFLDEVAMTPATSFTGSQQTKKNLTGIGDMSFSPSEEDEEQTHPIKDNVIISKASEMATQDTIEVDQIKQGNLSILRFPNLNLSSIEPPITAPIEPHQELSYIRDVLDAINPLRGLESGRCPSNSPMKLPLCDGLESGNIVLDEFSFESERWCTLLDAPSQSSRMNPDRKLLFDCIHEVIDLEPWMKTSSFYVDLPMFPEMTSNSKFRSPIVGEPLVKGVHRMICHWRDIAGNVLDDLIDYDMNVPEGRWLVFSQEVAEVGLDIERMLLKKFLGEIIDELASISTARALMISYDCNGNSFEFLHETKNLELLDHEFIVGGPFTATLAISLNITNASAALLRQRKCVHSLTSGVRSL</sequence>
<feature type="region of interest" description="Disordered" evidence="1">
    <location>
        <begin position="971"/>
        <end position="1001"/>
    </location>
</feature>
<dbReference type="EnsemblPlants" id="Pp3c23_2250V3.1">
    <property type="protein sequence ID" value="Pp3c23_2250V3.1"/>
    <property type="gene ID" value="Pp3c23_2250"/>
</dbReference>